<feature type="domain" description="Tripartite ATP-independent periplasmic transporters DctQ component" evidence="10">
    <location>
        <begin position="17"/>
        <end position="144"/>
    </location>
</feature>
<comment type="similarity">
    <text evidence="8 9">Belongs to the TRAP transporter small permease family.</text>
</comment>
<accession>A0A317PIC4</accession>
<evidence type="ECO:0000313" key="11">
    <source>
        <dbReference type="EMBL" id="PWV99178.1"/>
    </source>
</evidence>
<dbReference type="EMBL" id="QGTR01000004">
    <property type="protein sequence ID" value="PWV99178.1"/>
    <property type="molecule type" value="Genomic_DNA"/>
</dbReference>
<proteinExistence type="inferred from homology"/>
<comment type="subunit">
    <text evidence="9">The complex comprises the extracytoplasmic solute receptor protein and the two transmembrane proteins.</text>
</comment>
<keyword evidence="7 9" id="KW-0472">Membrane</keyword>
<evidence type="ECO:0000313" key="12">
    <source>
        <dbReference type="Proteomes" id="UP000246352"/>
    </source>
</evidence>
<keyword evidence="5 9" id="KW-0812">Transmembrane</keyword>
<dbReference type="GO" id="GO:0022857">
    <property type="term" value="F:transmembrane transporter activity"/>
    <property type="evidence" value="ECO:0007669"/>
    <property type="project" value="UniProtKB-UniRule"/>
</dbReference>
<dbReference type="PANTHER" id="PTHR35011:SF2">
    <property type="entry name" value="2,3-DIKETO-L-GULONATE TRAP TRANSPORTER SMALL PERMEASE PROTEIN YIAM"/>
    <property type="match status" value="1"/>
</dbReference>
<dbReference type="OrthoDB" id="7843639at2"/>
<dbReference type="Proteomes" id="UP000246352">
    <property type="component" value="Unassembled WGS sequence"/>
</dbReference>
<keyword evidence="6 9" id="KW-1133">Transmembrane helix</keyword>
<comment type="caution">
    <text evidence="11">The sequence shown here is derived from an EMBL/GenBank/DDBJ whole genome shotgun (WGS) entry which is preliminary data.</text>
</comment>
<keyword evidence="3" id="KW-1003">Cell membrane</keyword>
<sequence length="145" mass="16225">MLRRIEFASASLLLTSIVLLVGGGSIARALGWPIIWSVEVAQLMFLWLCVLAIDLAMQDERHFGLEIILDNVPPRARRLIEGANIVIMIGLLVFLLRYAWKNMILMHPRLDGALQIPGSIFHASMVLGFALLVRTLVARLIQLSR</sequence>
<organism evidence="11 12">
    <name type="scientific">Hoeflea marina</name>
    <dbReference type="NCBI Taxonomy" id="274592"/>
    <lineage>
        <taxon>Bacteria</taxon>
        <taxon>Pseudomonadati</taxon>
        <taxon>Pseudomonadota</taxon>
        <taxon>Alphaproteobacteria</taxon>
        <taxon>Hyphomicrobiales</taxon>
        <taxon>Rhizobiaceae</taxon>
        <taxon>Hoeflea</taxon>
    </lineage>
</organism>
<feature type="transmembrane region" description="Helical" evidence="9">
    <location>
        <begin position="120"/>
        <end position="141"/>
    </location>
</feature>
<dbReference type="PANTHER" id="PTHR35011">
    <property type="entry name" value="2,3-DIKETO-L-GULONATE TRAP TRANSPORTER SMALL PERMEASE PROTEIN YIAM"/>
    <property type="match status" value="1"/>
</dbReference>
<evidence type="ECO:0000256" key="8">
    <source>
        <dbReference type="ARBA" id="ARBA00038436"/>
    </source>
</evidence>
<evidence type="ECO:0000256" key="9">
    <source>
        <dbReference type="RuleBase" id="RU369079"/>
    </source>
</evidence>
<dbReference type="AlphaFoldDB" id="A0A317PIC4"/>
<evidence type="ECO:0000259" key="10">
    <source>
        <dbReference type="Pfam" id="PF04290"/>
    </source>
</evidence>
<dbReference type="Pfam" id="PF04290">
    <property type="entry name" value="DctQ"/>
    <property type="match status" value="1"/>
</dbReference>
<dbReference type="RefSeq" id="WP_110033319.1">
    <property type="nucleotide sequence ID" value="NZ_QGTR01000004.1"/>
</dbReference>
<dbReference type="InterPro" id="IPR055348">
    <property type="entry name" value="DctQ"/>
</dbReference>
<reference evidence="11 12" key="1">
    <citation type="submission" date="2018-05" db="EMBL/GenBank/DDBJ databases">
        <title>Genomic Encyclopedia of Type Strains, Phase IV (KMG-IV): sequencing the most valuable type-strain genomes for metagenomic binning, comparative biology and taxonomic classification.</title>
        <authorList>
            <person name="Goeker M."/>
        </authorList>
    </citation>
    <scope>NUCLEOTIDE SEQUENCE [LARGE SCALE GENOMIC DNA]</scope>
    <source>
        <strain evidence="11 12">DSM 16791</strain>
    </source>
</reference>
<keyword evidence="2 9" id="KW-0813">Transport</keyword>
<evidence type="ECO:0000256" key="1">
    <source>
        <dbReference type="ARBA" id="ARBA00004429"/>
    </source>
</evidence>
<evidence type="ECO:0000256" key="4">
    <source>
        <dbReference type="ARBA" id="ARBA00022519"/>
    </source>
</evidence>
<name>A0A317PIC4_9HYPH</name>
<feature type="transmembrane region" description="Helical" evidence="9">
    <location>
        <begin position="41"/>
        <end position="58"/>
    </location>
</feature>
<keyword evidence="12" id="KW-1185">Reference proteome</keyword>
<evidence type="ECO:0000256" key="3">
    <source>
        <dbReference type="ARBA" id="ARBA00022475"/>
    </source>
</evidence>
<keyword evidence="4 9" id="KW-0997">Cell inner membrane</keyword>
<protein>
    <recommendedName>
        <fullName evidence="9">TRAP transporter small permease protein</fullName>
    </recommendedName>
</protein>
<comment type="subcellular location">
    <subcellularLocation>
        <location evidence="1 9">Cell inner membrane</location>
        <topology evidence="1 9">Multi-pass membrane protein</topology>
    </subcellularLocation>
</comment>
<evidence type="ECO:0000256" key="5">
    <source>
        <dbReference type="ARBA" id="ARBA00022692"/>
    </source>
</evidence>
<evidence type="ECO:0000256" key="2">
    <source>
        <dbReference type="ARBA" id="ARBA00022448"/>
    </source>
</evidence>
<dbReference type="InterPro" id="IPR007387">
    <property type="entry name" value="TRAP_DctQ"/>
</dbReference>
<comment type="caution">
    <text evidence="9">Lacks conserved residue(s) required for the propagation of feature annotation.</text>
</comment>
<dbReference type="GO" id="GO:0015740">
    <property type="term" value="P:C4-dicarboxylate transport"/>
    <property type="evidence" value="ECO:0007669"/>
    <property type="project" value="TreeGrafter"/>
</dbReference>
<feature type="transmembrane region" description="Helical" evidence="9">
    <location>
        <begin position="79"/>
        <end position="100"/>
    </location>
</feature>
<dbReference type="GO" id="GO:0005886">
    <property type="term" value="C:plasma membrane"/>
    <property type="evidence" value="ECO:0007669"/>
    <property type="project" value="UniProtKB-SubCell"/>
</dbReference>
<evidence type="ECO:0000256" key="6">
    <source>
        <dbReference type="ARBA" id="ARBA00022989"/>
    </source>
</evidence>
<evidence type="ECO:0000256" key="7">
    <source>
        <dbReference type="ARBA" id="ARBA00023136"/>
    </source>
</evidence>
<gene>
    <name evidence="11" type="ORF">DFR52_104471</name>
</gene>
<comment type="function">
    <text evidence="9">Part of the tripartite ATP-independent periplasmic (TRAP) transport system.</text>
</comment>